<dbReference type="Proteomes" id="UP000019402">
    <property type="component" value="Unassembled WGS sequence"/>
</dbReference>
<dbReference type="eggNOG" id="COG1940">
    <property type="taxonomic scope" value="Bacteria"/>
</dbReference>
<dbReference type="InterPro" id="IPR000600">
    <property type="entry name" value="ROK"/>
</dbReference>
<comment type="caution">
    <text evidence="2">The sequence shown here is derived from an EMBL/GenBank/DDBJ whole genome shotgun (WGS) entry which is preliminary data.</text>
</comment>
<comment type="similarity">
    <text evidence="1">Belongs to the ROK (NagC/XylR) family.</text>
</comment>
<organism evidence="2 3">
    <name type="scientific">Saccharicrinis fermentans DSM 9555 = JCM 21142</name>
    <dbReference type="NCBI Taxonomy" id="869213"/>
    <lineage>
        <taxon>Bacteria</taxon>
        <taxon>Pseudomonadati</taxon>
        <taxon>Bacteroidota</taxon>
        <taxon>Bacteroidia</taxon>
        <taxon>Marinilabiliales</taxon>
        <taxon>Marinilabiliaceae</taxon>
        <taxon>Saccharicrinis</taxon>
    </lineage>
</organism>
<dbReference type="AlphaFoldDB" id="W7Y0U8"/>
<proteinExistence type="inferred from homology"/>
<dbReference type="PANTHER" id="PTHR18964">
    <property type="entry name" value="ROK (REPRESSOR, ORF, KINASE) FAMILY"/>
    <property type="match status" value="1"/>
</dbReference>
<dbReference type="CDD" id="cd23763">
    <property type="entry name" value="ASKHA_ATPase_ROK"/>
    <property type="match status" value="1"/>
</dbReference>
<dbReference type="GO" id="GO:0016301">
    <property type="term" value="F:kinase activity"/>
    <property type="evidence" value="ECO:0007669"/>
    <property type="project" value="UniProtKB-KW"/>
</dbReference>
<gene>
    <name evidence="2" type="ORF">JCM21142_174</name>
</gene>
<evidence type="ECO:0000313" key="2">
    <source>
        <dbReference type="EMBL" id="GAF01562.1"/>
    </source>
</evidence>
<accession>W7Y0U8</accession>
<dbReference type="SUPFAM" id="SSF53067">
    <property type="entry name" value="Actin-like ATPase domain"/>
    <property type="match status" value="1"/>
</dbReference>
<evidence type="ECO:0000256" key="1">
    <source>
        <dbReference type="ARBA" id="ARBA00006479"/>
    </source>
</evidence>
<dbReference type="RefSeq" id="WP_044211812.1">
    <property type="nucleotide sequence ID" value="NZ_BAMD01000001.1"/>
</dbReference>
<evidence type="ECO:0000313" key="3">
    <source>
        <dbReference type="Proteomes" id="UP000019402"/>
    </source>
</evidence>
<dbReference type="Gene3D" id="3.30.420.40">
    <property type="match status" value="2"/>
</dbReference>
<name>W7Y0U8_9BACT</name>
<reference evidence="2 3" key="1">
    <citation type="journal article" date="2014" name="Genome Announc.">
        <title>Draft Genome Sequence of Cytophaga fermentans JCM 21142T, a Facultative Anaerobe Isolated from Marine Mud.</title>
        <authorList>
            <person name="Starns D."/>
            <person name="Oshima K."/>
            <person name="Suda W."/>
            <person name="Iino T."/>
            <person name="Yuki M."/>
            <person name="Inoue J."/>
            <person name="Kitamura K."/>
            <person name="Iida T."/>
            <person name="Darby A."/>
            <person name="Hattori M."/>
            <person name="Ohkuma M."/>
        </authorList>
    </citation>
    <scope>NUCLEOTIDE SEQUENCE [LARGE SCALE GENOMIC DNA]</scope>
    <source>
        <strain evidence="2 3">JCM 21142</strain>
    </source>
</reference>
<keyword evidence="2" id="KW-0808">Transferase</keyword>
<dbReference type="OrthoDB" id="9808275at2"/>
<dbReference type="InterPro" id="IPR043129">
    <property type="entry name" value="ATPase_NBD"/>
</dbReference>
<dbReference type="Pfam" id="PF00480">
    <property type="entry name" value="ROK"/>
    <property type="match status" value="1"/>
</dbReference>
<keyword evidence="2" id="KW-0418">Kinase</keyword>
<dbReference type="PANTHER" id="PTHR18964:SF149">
    <property type="entry name" value="BIFUNCTIONAL UDP-N-ACETYLGLUCOSAMINE 2-EPIMERASE_N-ACETYLMANNOSAMINE KINASE"/>
    <property type="match status" value="1"/>
</dbReference>
<keyword evidence="3" id="KW-1185">Reference proteome</keyword>
<dbReference type="EMBL" id="BAMD01000001">
    <property type="protein sequence ID" value="GAF01562.1"/>
    <property type="molecule type" value="Genomic_DNA"/>
</dbReference>
<sequence>MEKRFSIGVDVGGSHISCTTYDLKEGKLVEGTTRSLPMDNKGSKENVLDCFFELINPAINDIDKGSFAGIGMAFPGPIDYDKGIGLFSGNNAKYENLWQVNIRKELSLKLRIDENLIRFINDATAFALGEYFNGTLKGIQNCLAITLGTGFGAAFIENGIPVLCDQRVPKGGCLWHLPFEGGIADEYFSTRGLKERFEKASGRSVTGVKDVADLYATDENAKMVFDDFGEKLAQFLTPWVKSFEIEAMVIGGNISRAFKLFDETLTEAFRKEGITLQIQASALLEDAAFIGAAYLQKDEFFERIKEQLKFM</sequence>
<protein>
    <submittedName>
        <fullName evidence="2">Glucokinase</fullName>
    </submittedName>
</protein>
<dbReference type="STRING" id="869213.GCA_000517085_04568"/>